<keyword evidence="1" id="KW-0812">Transmembrane</keyword>
<dbReference type="EMBL" id="BSWK01000001">
    <property type="protein sequence ID" value="GMB85850.1"/>
    <property type="molecule type" value="Genomic_DNA"/>
</dbReference>
<comment type="caution">
    <text evidence="3">The sequence shown here is derived from an EMBL/GenBank/DDBJ whole genome shotgun (WGS) entry which is preliminary data.</text>
</comment>
<dbReference type="Proteomes" id="UP001165243">
    <property type="component" value="Unassembled WGS sequence"/>
</dbReference>
<protein>
    <submittedName>
        <fullName evidence="3">Membrane protein</fullName>
    </submittedName>
</protein>
<evidence type="ECO:0000313" key="4">
    <source>
        <dbReference type="Proteomes" id="UP001165243"/>
    </source>
</evidence>
<dbReference type="InterPro" id="IPR016747">
    <property type="entry name" value="Phosphotransbutyrylase"/>
</dbReference>
<reference evidence="3" key="1">
    <citation type="submission" date="2023-04" db="EMBL/GenBank/DDBJ databases">
        <title>Draft genome sequences of Lactobacillus delbrueckii subsp. bulgaricus ME-900 and ME-901 with improved acid tolerance.</title>
        <authorList>
            <person name="Ishida T."/>
            <person name="Yamamoto E."/>
            <person name="Koizumi A."/>
            <person name="Fujiwara S."/>
            <person name="Makino S."/>
            <person name="Kano H."/>
            <person name="Kimura K."/>
        </authorList>
    </citation>
    <scope>NUCLEOTIDE SEQUENCE</scope>
    <source>
        <strain evidence="3">ME-900</strain>
    </source>
</reference>
<feature type="transmembrane region" description="Helical" evidence="1">
    <location>
        <begin position="12"/>
        <end position="32"/>
    </location>
</feature>
<accession>A0AAV5P9U9</accession>
<dbReference type="NCBIfam" id="NF037970">
    <property type="entry name" value="vanZ_1"/>
    <property type="match status" value="1"/>
</dbReference>
<dbReference type="PIRSF" id="PIRSF019083">
    <property type="entry name" value="UCP019083_VanZ"/>
    <property type="match status" value="1"/>
</dbReference>
<feature type="domain" description="VanZ-like" evidence="2">
    <location>
        <begin position="14"/>
        <end position="159"/>
    </location>
</feature>
<feature type="transmembrane region" description="Helical" evidence="1">
    <location>
        <begin position="112"/>
        <end position="131"/>
    </location>
</feature>
<keyword evidence="1" id="KW-0472">Membrane</keyword>
<gene>
    <name evidence="3" type="ORF">ME0900_02220</name>
</gene>
<evidence type="ECO:0000313" key="3">
    <source>
        <dbReference type="EMBL" id="GMB85850.1"/>
    </source>
</evidence>
<dbReference type="RefSeq" id="WP_003619046.1">
    <property type="nucleotide sequence ID" value="NZ_BSWJ01000003.1"/>
</dbReference>
<feature type="transmembrane region" description="Helical" evidence="1">
    <location>
        <begin position="143"/>
        <end position="162"/>
    </location>
</feature>
<feature type="transmembrane region" description="Helical" evidence="1">
    <location>
        <begin position="83"/>
        <end position="100"/>
    </location>
</feature>
<keyword evidence="1" id="KW-1133">Transmembrane helix</keyword>
<dbReference type="Pfam" id="PF04892">
    <property type="entry name" value="VanZ"/>
    <property type="match status" value="1"/>
</dbReference>
<evidence type="ECO:0000256" key="1">
    <source>
        <dbReference type="SAM" id="Phobius"/>
    </source>
</evidence>
<dbReference type="InterPro" id="IPR006976">
    <property type="entry name" value="VanZ-like"/>
</dbReference>
<dbReference type="AlphaFoldDB" id="A0AAV5P9U9"/>
<sequence length="175" mass="20275">MNDFKFSKREKIYLLLALAVLVMLFISSSMTYHEQKMKAGFVHTYLGWLEDLIHRLNIYYGGVWHNVKTDGAAGFTQFVVRKLAHFTSYFFYGLFAYLGLRRVFVIKWTGPFFVWASAFAFAAMDEFHQFLTGDRTPSVHDVMLDASGALLAIVLAVIFYQVKQGREQKSRPFRD</sequence>
<proteinExistence type="predicted"/>
<evidence type="ECO:0000259" key="2">
    <source>
        <dbReference type="Pfam" id="PF04892"/>
    </source>
</evidence>
<organism evidence="3 4">
    <name type="scientific">Lactobacillus delbrueckii subsp. bulgaricus</name>
    <dbReference type="NCBI Taxonomy" id="1585"/>
    <lineage>
        <taxon>Bacteria</taxon>
        <taxon>Bacillati</taxon>
        <taxon>Bacillota</taxon>
        <taxon>Bacilli</taxon>
        <taxon>Lactobacillales</taxon>
        <taxon>Lactobacillaceae</taxon>
        <taxon>Lactobacillus</taxon>
    </lineage>
</organism>
<name>A0AAV5P9U9_LACDE</name>